<name>A0A8H7NWH8_9APHY</name>
<evidence type="ECO:0000313" key="1">
    <source>
        <dbReference type="EMBL" id="KAF9807295.1"/>
    </source>
</evidence>
<dbReference type="Proteomes" id="UP000639403">
    <property type="component" value="Unassembled WGS sequence"/>
</dbReference>
<organism evidence="1 2">
    <name type="scientific">Rhodonia placenta</name>
    <dbReference type="NCBI Taxonomy" id="104341"/>
    <lineage>
        <taxon>Eukaryota</taxon>
        <taxon>Fungi</taxon>
        <taxon>Dikarya</taxon>
        <taxon>Basidiomycota</taxon>
        <taxon>Agaricomycotina</taxon>
        <taxon>Agaricomycetes</taxon>
        <taxon>Polyporales</taxon>
        <taxon>Adustoporiaceae</taxon>
        <taxon>Rhodonia</taxon>
    </lineage>
</organism>
<dbReference type="AlphaFoldDB" id="A0A8H7NWH8"/>
<comment type="caution">
    <text evidence="1">The sequence shown here is derived from an EMBL/GenBank/DDBJ whole genome shotgun (WGS) entry which is preliminary data.</text>
</comment>
<proteinExistence type="predicted"/>
<dbReference type="EMBL" id="JADOXO010000282">
    <property type="protein sequence ID" value="KAF9807295.1"/>
    <property type="molecule type" value="Genomic_DNA"/>
</dbReference>
<evidence type="ECO:0000313" key="2">
    <source>
        <dbReference type="Proteomes" id="UP000639403"/>
    </source>
</evidence>
<sequence length="145" mass="16149">MKHREHIRVKWRWRAGLSPSSGSLPALPDHKDVWSSFDPDLYLPSSSSSESFAFALLLQREAIIGLVTSITLKDNTEPNPLSSRCRGISPSLLIYSCVGALWSHSESHDTTPCPLYIRIHGAGTYARRLTNINGYSSCKSRVNYS</sequence>
<accession>A0A8H7NWH8</accession>
<protein>
    <submittedName>
        <fullName evidence="1">Uncharacterized protein</fullName>
    </submittedName>
</protein>
<reference evidence="1" key="1">
    <citation type="submission" date="2020-11" db="EMBL/GenBank/DDBJ databases">
        <authorList>
            <person name="Koelle M."/>
            <person name="Horta M.A.C."/>
            <person name="Nowrousian M."/>
            <person name="Ohm R.A."/>
            <person name="Benz P."/>
            <person name="Pilgard A."/>
        </authorList>
    </citation>
    <scope>NUCLEOTIDE SEQUENCE</scope>
    <source>
        <strain evidence="1">FPRL280</strain>
    </source>
</reference>
<reference evidence="1" key="2">
    <citation type="journal article" name="Front. Microbiol.">
        <title>Degradative Capacity of Two Strains of Rhodonia placenta: From Phenotype to Genotype.</title>
        <authorList>
            <person name="Kolle M."/>
            <person name="Horta M.A.C."/>
            <person name="Nowrousian M."/>
            <person name="Ohm R.A."/>
            <person name="Benz J.P."/>
            <person name="Pilgard A."/>
        </authorList>
    </citation>
    <scope>NUCLEOTIDE SEQUENCE</scope>
    <source>
        <strain evidence="1">FPRL280</strain>
    </source>
</reference>
<gene>
    <name evidence="1" type="ORF">IEO21_08275</name>
</gene>